<feature type="transmembrane region" description="Helical" evidence="1">
    <location>
        <begin position="126"/>
        <end position="145"/>
    </location>
</feature>
<reference evidence="4" key="1">
    <citation type="journal article" date="2020" name="New Phytol.">
        <title>Comparative genomics reveals dynamic genome evolution in host specialist ectomycorrhizal fungi.</title>
        <authorList>
            <person name="Lofgren L.A."/>
            <person name="Nguyen N.H."/>
            <person name="Vilgalys R."/>
            <person name="Ruytinx J."/>
            <person name="Liao H.L."/>
            <person name="Branco S."/>
            <person name="Kuo A."/>
            <person name="LaButti K."/>
            <person name="Lipzen A."/>
            <person name="Andreopoulos W."/>
            <person name="Pangilinan J."/>
            <person name="Riley R."/>
            <person name="Hundley H."/>
            <person name="Na H."/>
            <person name="Barry K."/>
            <person name="Grigoriev I.V."/>
            <person name="Stajich J.E."/>
            <person name="Kennedy P.G."/>
        </authorList>
    </citation>
    <scope>NUCLEOTIDE SEQUENCE</scope>
    <source>
        <strain evidence="4">FC203</strain>
    </source>
</reference>
<comment type="caution">
    <text evidence="4">The sequence shown here is derived from an EMBL/GenBank/DDBJ whole genome shotgun (WGS) entry which is preliminary data.</text>
</comment>
<dbReference type="AlphaFoldDB" id="A0AAD4DWH1"/>
<evidence type="ECO:0000256" key="1">
    <source>
        <dbReference type="SAM" id="Phobius"/>
    </source>
</evidence>
<evidence type="ECO:0000313" key="5">
    <source>
        <dbReference type="Proteomes" id="UP001195769"/>
    </source>
</evidence>
<feature type="domain" description="DUF6535" evidence="3">
    <location>
        <begin position="94"/>
        <end position="144"/>
    </location>
</feature>
<dbReference type="GeneID" id="64664754"/>
<dbReference type="Proteomes" id="UP001195769">
    <property type="component" value="Unassembled WGS sequence"/>
</dbReference>
<feature type="chain" id="PRO_5042086832" description="DUF6535 domain-containing protein" evidence="2">
    <location>
        <begin position="19"/>
        <end position="819"/>
    </location>
</feature>
<keyword evidence="2" id="KW-0732">Signal</keyword>
<evidence type="ECO:0000313" key="4">
    <source>
        <dbReference type="EMBL" id="KAG1895401.1"/>
    </source>
</evidence>
<feature type="transmembrane region" description="Helical" evidence="1">
    <location>
        <begin position="152"/>
        <end position="177"/>
    </location>
</feature>
<keyword evidence="1" id="KW-0472">Membrane</keyword>
<evidence type="ECO:0000259" key="3">
    <source>
        <dbReference type="Pfam" id="PF20153"/>
    </source>
</evidence>
<accession>A0AAD4DWH1</accession>
<sequence length="819" mass="91660">MILLLPLFYKSIVSTTEADIVLSSLGEGTQRLQVQSCEGGREKEIIADLLSQGMCAVWTTGGEERTWYTLRLPLQVPDTDVEYTPFRTLSSPAASVSQEERSKRRQEKFDGLVTWYLDAIVQSFPVLFQNSLLLFGIALGTNLWYEQASIAWVVIGMTVFGFLFHSLTVMACLVSPACPFQTPVSTLLHVLRIDSALNLGFKGAFCYVQWFMTSLQGVLGRLLSIIRSGWTRLSEVFRGPVHAVGIFTRRSLQQLITRLHNRLCSLVLRSSTKVVNSEAQPLGQDLDVLAENNNILNLDLPDIPTSDLEAPSVKWLLETSTDPEVFLAAARLVPQVEWPLDVDVSDMLHQLFDILRSCVDIQGYIIPSLKEKASACAMALIHLYYGCVLQAYPDDGDFIVHGRPDFDVLLDIFPGMYTADRTVCSTTMNFCQPDGNTWHISWSEVCPDSVPEWLSHVLPYHFVTGRVNEDIENLAIKVMSKLLSSPSPSSLSDQILANCIILACVMVGAQVDKKAIVRIDKSSALPLLSESLLVQFQKALWAWDGGELDNDRTGVVRRTWKLLDIICRIVELARYSYRPLFHTMRNLDVCKKIYSRARSSEQNDASALLAALRNALHFTLAAASISRDPAQVWNRLFGEALSYSPEDIDWIVDYFDFIYYDDHEAAYDVLLLLGSMGVCCSPAKQHLFIERLIACMDSNMPLHLRHAALRAAHSAQEQIASIDAIDDARLRDTVLTKLSPAILSVLCPHPVTTPTNDDLNLFSNYDRDLCYLELVCALARNPDWHPHLSGDCHIDRCISMIPRHRSQRSILLQSSSGGT</sequence>
<keyword evidence="1" id="KW-0812">Transmembrane</keyword>
<protein>
    <recommendedName>
        <fullName evidence="3">DUF6535 domain-containing protein</fullName>
    </recommendedName>
</protein>
<dbReference type="InterPro" id="IPR045338">
    <property type="entry name" value="DUF6535"/>
</dbReference>
<evidence type="ECO:0000256" key="2">
    <source>
        <dbReference type="SAM" id="SignalP"/>
    </source>
</evidence>
<dbReference type="EMBL" id="JABBWK010000067">
    <property type="protein sequence ID" value="KAG1895401.1"/>
    <property type="molecule type" value="Genomic_DNA"/>
</dbReference>
<keyword evidence="1" id="KW-1133">Transmembrane helix</keyword>
<name>A0AAD4DWH1_9AGAM</name>
<organism evidence="4 5">
    <name type="scientific">Suillus fuscotomentosus</name>
    <dbReference type="NCBI Taxonomy" id="1912939"/>
    <lineage>
        <taxon>Eukaryota</taxon>
        <taxon>Fungi</taxon>
        <taxon>Dikarya</taxon>
        <taxon>Basidiomycota</taxon>
        <taxon>Agaricomycotina</taxon>
        <taxon>Agaricomycetes</taxon>
        <taxon>Agaricomycetidae</taxon>
        <taxon>Boletales</taxon>
        <taxon>Suillineae</taxon>
        <taxon>Suillaceae</taxon>
        <taxon>Suillus</taxon>
    </lineage>
</organism>
<gene>
    <name evidence="4" type="ORF">F5891DRAFT_1281220</name>
</gene>
<keyword evidence="5" id="KW-1185">Reference proteome</keyword>
<proteinExistence type="predicted"/>
<feature type="signal peptide" evidence="2">
    <location>
        <begin position="1"/>
        <end position="18"/>
    </location>
</feature>
<dbReference type="Pfam" id="PF20153">
    <property type="entry name" value="DUF6535"/>
    <property type="match status" value="1"/>
</dbReference>
<dbReference type="RefSeq" id="XP_041220977.1">
    <property type="nucleotide sequence ID" value="XM_041370456.1"/>
</dbReference>